<dbReference type="EMBL" id="CP131060">
    <property type="protein sequence ID" value="WNY26070.1"/>
    <property type="molecule type" value="Genomic_DNA"/>
</dbReference>
<proteinExistence type="predicted"/>
<name>A0AA96V5V4_9EURY</name>
<feature type="transmembrane region" description="Helical" evidence="1">
    <location>
        <begin position="12"/>
        <end position="31"/>
    </location>
</feature>
<dbReference type="PANTHER" id="PTHR45661:SF3">
    <property type="entry name" value="IG-LIKE DOMAIN-CONTAINING PROTEIN"/>
    <property type="match status" value="1"/>
</dbReference>
<dbReference type="InterPro" id="IPR053139">
    <property type="entry name" value="Surface_bspA-like"/>
</dbReference>
<dbReference type="InterPro" id="IPR026906">
    <property type="entry name" value="LRR_5"/>
</dbReference>
<dbReference type="Pfam" id="PF13306">
    <property type="entry name" value="LRR_5"/>
    <property type="match status" value="2"/>
</dbReference>
<keyword evidence="3" id="KW-1185">Reference proteome</keyword>
<accession>A0AA96V5V4</accession>
<gene>
    <name evidence="2" type="ORF">MsAc7_16420</name>
</gene>
<dbReference type="Gene3D" id="3.80.10.10">
    <property type="entry name" value="Ribonuclease Inhibitor"/>
    <property type="match status" value="2"/>
</dbReference>
<organism evidence="2 3">
    <name type="scientific">Methanolapillus millepedarum</name>
    <dbReference type="NCBI Taxonomy" id="3028296"/>
    <lineage>
        <taxon>Archaea</taxon>
        <taxon>Methanobacteriati</taxon>
        <taxon>Methanobacteriota</taxon>
        <taxon>Stenosarchaea group</taxon>
        <taxon>Methanomicrobia</taxon>
        <taxon>Methanosarcinales</taxon>
        <taxon>Methanosarcinaceae</taxon>
        <taxon>Methanolapillus</taxon>
    </lineage>
</organism>
<dbReference type="AlphaFoldDB" id="A0AA96V5V4"/>
<evidence type="ECO:0000256" key="1">
    <source>
        <dbReference type="SAM" id="Phobius"/>
    </source>
</evidence>
<reference evidence="2 3" key="1">
    <citation type="submission" date="2023-07" db="EMBL/GenBank/DDBJ databases">
        <title>Closed genoem sequence of Methanosarcinaceae archaeon Ac7.</title>
        <authorList>
            <person name="Poehlein A."/>
            <person name="Protasov E."/>
            <person name="Platt K."/>
            <person name="Reeh H."/>
            <person name="Daniel R."/>
            <person name="Brune A."/>
        </authorList>
    </citation>
    <scope>NUCLEOTIDE SEQUENCE [LARGE SCALE GENOMIC DNA]</scope>
    <source>
        <strain evidence="2 3">Ac7</strain>
    </source>
</reference>
<keyword evidence="1" id="KW-1133">Transmembrane helix</keyword>
<evidence type="ECO:0000313" key="3">
    <source>
        <dbReference type="Proteomes" id="UP001303587"/>
    </source>
</evidence>
<protein>
    <recommendedName>
        <fullName evidence="4">Leucine-rich repeat domain-containing protein</fullName>
    </recommendedName>
</protein>
<dbReference type="PANTHER" id="PTHR45661">
    <property type="entry name" value="SURFACE ANTIGEN"/>
    <property type="match status" value="1"/>
</dbReference>
<dbReference type="InterPro" id="IPR032675">
    <property type="entry name" value="LRR_dom_sf"/>
</dbReference>
<evidence type="ECO:0008006" key="4">
    <source>
        <dbReference type="Google" id="ProtNLM"/>
    </source>
</evidence>
<keyword evidence="1" id="KW-0812">Transmembrane</keyword>
<sequence length="498" mass="53319">MSPKNNFPQKSKYVLVILIFLLLVFLTYTVYNQSSFENSGICCSVSNPSPIGNNTTPENNTTTLPPTVVVNNTTGGGPVPPTPSNQANLTVEFLNGMDGGMNGTGVIIGNGSKSPYGNFTVNGVGQNGTLSFDKGTEITVVALPNVTDSTYPNSYYFMKWVETDDFTAAAVQDVNTSADAAASYTFTLDADRTLYLVMCGNSMNLSFTVNDSGTGINLKKHTPPNANLFYLYVPQYIDNKTLVSIENSASPCFNTKMTGIKLPNSVSSIGSESFAMCQNLTSIIIPPNVSIIKDGTFFLCNNLSSVTLSSSLTQIEGGAFADTNLSTLTIPQNVTIISGNEYYGQGAFYNCSNLTSVTFESGSKLTKFDSWAFRDCTKLTTITIPANVTTIGNQSFYGCVNLTTVTFESSNTLGQINGSSFRNCTNLNGLEIPSSVTSVGEYAFQDCTGLTEIYFRGPQPTWGPDVFLNTAGLTVYYNSSEAVSWASYSGTKAAYTPT</sequence>
<dbReference type="Proteomes" id="UP001303587">
    <property type="component" value="Chromosome"/>
</dbReference>
<keyword evidence="1" id="KW-0472">Membrane</keyword>
<evidence type="ECO:0000313" key="2">
    <source>
        <dbReference type="EMBL" id="WNY26070.1"/>
    </source>
</evidence>
<dbReference type="SUPFAM" id="SSF52058">
    <property type="entry name" value="L domain-like"/>
    <property type="match status" value="1"/>
</dbReference>